<keyword evidence="11" id="KW-1185">Reference proteome</keyword>
<evidence type="ECO:0000256" key="4">
    <source>
        <dbReference type="ARBA" id="ARBA00022723"/>
    </source>
</evidence>
<dbReference type="SUPFAM" id="SSF56655">
    <property type="entry name" value="Carbohydrate phosphatase"/>
    <property type="match status" value="1"/>
</dbReference>
<proteinExistence type="inferred from homology"/>
<evidence type="ECO:0000256" key="6">
    <source>
        <dbReference type="ARBA" id="ARBA00022842"/>
    </source>
</evidence>
<feature type="binding site" evidence="7">
    <location>
        <position position="145"/>
    </location>
    <ligand>
        <name>Mg(2+)</name>
        <dbReference type="ChEBI" id="CHEBI:18420"/>
        <label>1</label>
        <note>catalytic</note>
    </ligand>
</feature>
<evidence type="ECO:0000313" key="11">
    <source>
        <dbReference type="Proteomes" id="UP000265768"/>
    </source>
</evidence>
<dbReference type="OrthoDB" id="9772456at2"/>
<comment type="catalytic activity">
    <reaction evidence="1 8">
        <text>a myo-inositol phosphate + H2O = myo-inositol + phosphate</text>
        <dbReference type="Rhea" id="RHEA:24056"/>
        <dbReference type="ChEBI" id="CHEBI:15377"/>
        <dbReference type="ChEBI" id="CHEBI:17268"/>
        <dbReference type="ChEBI" id="CHEBI:43474"/>
        <dbReference type="ChEBI" id="CHEBI:84139"/>
        <dbReference type="EC" id="3.1.3.25"/>
    </reaction>
</comment>
<dbReference type="PRINTS" id="PR00377">
    <property type="entry name" value="IMPHPHTASES"/>
</dbReference>
<dbReference type="Pfam" id="PF00459">
    <property type="entry name" value="Inositol_P"/>
    <property type="match status" value="1"/>
</dbReference>
<accession>A0A3A4AD02</accession>
<feature type="region of interest" description="Disordered" evidence="9">
    <location>
        <begin position="1"/>
        <end position="63"/>
    </location>
</feature>
<gene>
    <name evidence="10" type="ORF">D5H75_25670</name>
</gene>
<comment type="cofactor">
    <cofactor evidence="2 7 8">
        <name>Mg(2+)</name>
        <dbReference type="ChEBI" id="CHEBI:18420"/>
    </cofactor>
</comment>
<dbReference type="InterPro" id="IPR000760">
    <property type="entry name" value="Inositol_monophosphatase-like"/>
</dbReference>
<name>A0A3A4AD02_9ACTN</name>
<feature type="binding site" evidence="7">
    <location>
        <position position="148"/>
    </location>
    <ligand>
        <name>Mg(2+)</name>
        <dbReference type="ChEBI" id="CHEBI:18420"/>
        <label>1</label>
        <note>catalytic</note>
    </ligand>
</feature>
<evidence type="ECO:0000256" key="3">
    <source>
        <dbReference type="ARBA" id="ARBA00009759"/>
    </source>
</evidence>
<evidence type="ECO:0000256" key="9">
    <source>
        <dbReference type="SAM" id="MobiDB-lite"/>
    </source>
</evidence>
<comment type="caution">
    <text evidence="10">The sequence shown here is derived from an EMBL/GenBank/DDBJ whole genome shotgun (WGS) entry which is preliminary data.</text>
</comment>
<dbReference type="PANTHER" id="PTHR20854">
    <property type="entry name" value="INOSITOL MONOPHOSPHATASE"/>
    <property type="match status" value="1"/>
</dbReference>
<feature type="binding site" evidence="7">
    <location>
        <position position="130"/>
    </location>
    <ligand>
        <name>Mg(2+)</name>
        <dbReference type="ChEBI" id="CHEBI:18420"/>
        <label>1</label>
        <note>catalytic</note>
    </ligand>
</feature>
<feature type="binding site" evidence="7">
    <location>
        <position position="147"/>
    </location>
    <ligand>
        <name>Mg(2+)</name>
        <dbReference type="ChEBI" id="CHEBI:18420"/>
        <label>1</label>
        <note>catalytic</note>
    </ligand>
</feature>
<protein>
    <recommendedName>
        <fullName evidence="8">Inositol-1-monophosphatase</fullName>
        <ecNumber evidence="8">3.1.3.25</ecNumber>
    </recommendedName>
</protein>
<dbReference type="Gene3D" id="3.40.190.80">
    <property type="match status" value="1"/>
</dbReference>
<evidence type="ECO:0000313" key="10">
    <source>
        <dbReference type="EMBL" id="RJL27186.1"/>
    </source>
</evidence>
<dbReference type="GO" id="GO:0046872">
    <property type="term" value="F:metal ion binding"/>
    <property type="evidence" value="ECO:0007669"/>
    <property type="project" value="UniProtKB-KW"/>
</dbReference>
<evidence type="ECO:0000256" key="5">
    <source>
        <dbReference type="ARBA" id="ARBA00022801"/>
    </source>
</evidence>
<evidence type="ECO:0000256" key="2">
    <source>
        <dbReference type="ARBA" id="ARBA00001946"/>
    </source>
</evidence>
<feature type="binding site" evidence="7">
    <location>
        <position position="272"/>
    </location>
    <ligand>
        <name>Mg(2+)</name>
        <dbReference type="ChEBI" id="CHEBI:18420"/>
        <label>1</label>
        <note>catalytic</note>
    </ligand>
</feature>
<feature type="compositionally biased region" description="Basic residues" evidence="9">
    <location>
        <begin position="16"/>
        <end position="26"/>
    </location>
</feature>
<dbReference type="Gene3D" id="3.30.540.10">
    <property type="entry name" value="Fructose-1,6-Bisphosphatase, subunit A, domain 1"/>
    <property type="match status" value="1"/>
</dbReference>
<dbReference type="InterPro" id="IPR020550">
    <property type="entry name" value="Inositol_monophosphatase_CS"/>
</dbReference>
<dbReference type="PANTHER" id="PTHR20854:SF4">
    <property type="entry name" value="INOSITOL-1-MONOPHOSPHATASE-RELATED"/>
    <property type="match status" value="1"/>
</dbReference>
<dbReference type="InterPro" id="IPR020583">
    <property type="entry name" value="Inositol_monoP_metal-BS"/>
</dbReference>
<dbReference type="PROSITE" id="PS00629">
    <property type="entry name" value="IMP_1"/>
    <property type="match status" value="1"/>
</dbReference>
<keyword evidence="4 7" id="KW-0479">Metal-binding</keyword>
<dbReference type="EC" id="3.1.3.25" evidence="8"/>
<keyword evidence="6 7" id="KW-0460">Magnesium</keyword>
<comment type="similarity">
    <text evidence="3 8">Belongs to the inositol monophosphatase superfamily.</text>
</comment>
<dbReference type="InterPro" id="IPR033942">
    <property type="entry name" value="IMPase"/>
</dbReference>
<dbReference type="Proteomes" id="UP000265768">
    <property type="component" value="Unassembled WGS sequence"/>
</dbReference>
<evidence type="ECO:0000256" key="8">
    <source>
        <dbReference type="RuleBase" id="RU364068"/>
    </source>
</evidence>
<organism evidence="10 11">
    <name type="scientific">Bailinhaonella thermotolerans</name>
    <dbReference type="NCBI Taxonomy" id="1070861"/>
    <lineage>
        <taxon>Bacteria</taxon>
        <taxon>Bacillati</taxon>
        <taxon>Actinomycetota</taxon>
        <taxon>Actinomycetes</taxon>
        <taxon>Streptosporangiales</taxon>
        <taxon>Streptosporangiaceae</taxon>
        <taxon>Bailinhaonella</taxon>
    </lineage>
</organism>
<evidence type="ECO:0000256" key="1">
    <source>
        <dbReference type="ARBA" id="ARBA00001033"/>
    </source>
</evidence>
<feature type="compositionally biased region" description="Low complexity" evidence="9">
    <location>
        <begin position="1"/>
        <end position="15"/>
    </location>
</feature>
<keyword evidence="5 8" id="KW-0378">Hydrolase</keyword>
<dbReference type="GO" id="GO:0006020">
    <property type="term" value="P:inositol metabolic process"/>
    <property type="evidence" value="ECO:0007669"/>
    <property type="project" value="TreeGrafter"/>
</dbReference>
<dbReference type="GO" id="GO:0008934">
    <property type="term" value="F:inositol monophosphate 1-phosphatase activity"/>
    <property type="evidence" value="ECO:0007669"/>
    <property type="project" value="InterPro"/>
</dbReference>
<dbReference type="GO" id="GO:0007165">
    <property type="term" value="P:signal transduction"/>
    <property type="evidence" value="ECO:0007669"/>
    <property type="project" value="TreeGrafter"/>
</dbReference>
<dbReference type="EMBL" id="QZEY01000011">
    <property type="protein sequence ID" value="RJL27186.1"/>
    <property type="molecule type" value="Genomic_DNA"/>
</dbReference>
<reference evidence="10 11" key="1">
    <citation type="submission" date="2018-09" db="EMBL/GenBank/DDBJ databases">
        <title>YIM 75507 draft genome.</title>
        <authorList>
            <person name="Tang S."/>
            <person name="Feng Y."/>
        </authorList>
    </citation>
    <scope>NUCLEOTIDE SEQUENCE [LARGE SCALE GENOMIC DNA]</scope>
    <source>
        <strain evidence="10 11">YIM 75507</strain>
    </source>
</reference>
<evidence type="ECO:0000256" key="7">
    <source>
        <dbReference type="PIRSR" id="PIRSR600760-2"/>
    </source>
</evidence>
<dbReference type="CDD" id="cd01639">
    <property type="entry name" value="IMPase"/>
    <property type="match status" value="1"/>
</dbReference>
<dbReference type="PROSITE" id="PS00630">
    <property type="entry name" value="IMP_2"/>
    <property type="match status" value="1"/>
</dbReference>
<dbReference type="GO" id="GO:0046854">
    <property type="term" value="P:phosphatidylinositol phosphate biosynthetic process"/>
    <property type="evidence" value="ECO:0007669"/>
    <property type="project" value="InterPro"/>
</dbReference>
<dbReference type="AlphaFoldDB" id="A0A3A4AD02"/>
<sequence>MIAPVRPARSRAGPRAVRRSRGARARAVREKEGAGCGARGPGVKSEGRETTRDGGVSVAGDGEREELARTAADAATAVGDLLREAFRSRGMGVEFKEDHHDPVTEHDREAERVIRALILERHPGSRIVGEEQGPSGDGPAVWYVDPIDGTANFTHGMAMFCTSVGVELDGELVAGAIYDPVRDELFTAGPEGAFLNGTPIRAAGAGSDERALLLTGYPSPGEAREPGALERFGDLVTGFGTLRRPGSAALALAHVACGWADVALSNSIKPWDVAAGYALVTRAGGRYVPLRARPGEPPWLAPGYLAAVGEYPLETSAAWAATRPWRAAG</sequence>